<gene>
    <name evidence="2" type="ORF">FHX81_4136</name>
</gene>
<evidence type="ECO:0000256" key="1">
    <source>
        <dbReference type="SAM" id="MobiDB-lite"/>
    </source>
</evidence>
<proteinExistence type="predicted"/>
<dbReference type="AlphaFoldDB" id="A0A543JG09"/>
<dbReference type="EMBL" id="VFPP01000001">
    <property type="protein sequence ID" value="TQM81760.1"/>
    <property type="molecule type" value="Genomic_DNA"/>
</dbReference>
<dbReference type="Proteomes" id="UP000316628">
    <property type="component" value="Unassembled WGS sequence"/>
</dbReference>
<comment type="caution">
    <text evidence="2">The sequence shown here is derived from an EMBL/GenBank/DDBJ whole genome shotgun (WGS) entry which is preliminary data.</text>
</comment>
<evidence type="ECO:0000313" key="3">
    <source>
        <dbReference type="Proteomes" id="UP000316628"/>
    </source>
</evidence>
<name>A0A543JG09_9PSEU</name>
<feature type="region of interest" description="Disordered" evidence="1">
    <location>
        <begin position="1"/>
        <end position="28"/>
    </location>
</feature>
<sequence length="195" mass="20024">MVRVRPHVRGGVNVKGHHRSAPTRTGGRSDNPAAVFFTVLVGLAALGGGLGSTAGFGASSPADFTHTHLNRVEGGSCAESSYGQVRDYLAAHPCTSLTRVLYDASDGTGTARVAVAWVTMPDAGQAAELKALVDRHGTGNITELTKDGIRFTGLRYASGIDGTTIVLAQAERAPGSTLADPVLKAAATEATTLAR</sequence>
<protein>
    <submittedName>
        <fullName evidence="2">Uncharacterized protein</fullName>
    </submittedName>
</protein>
<organism evidence="2 3">
    <name type="scientific">Saccharothrix saharensis</name>
    <dbReference type="NCBI Taxonomy" id="571190"/>
    <lineage>
        <taxon>Bacteria</taxon>
        <taxon>Bacillati</taxon>
        <taxon>Actinomycetota</taxon>
        <taxon>Actinomycetes</taxon>
        <taxon>Pseudonocardiales</taxon>
        <taxon>Pseudonocardiaceae</taxon>
        <taxon>Saccharothrix</taxon>
    </lineage>
</organism>
<accession>A0A543JG09</accession>
<reference evidence="2 3" key="1">
    <citation type="submission" date="2019-06" db="EMBL/GenBank/DDBJ databases">
        <title>Sequencing the genomes of 1000 actinobacteria strains.</title>
        <authorList>
            <person name="Klenk H.-P."/>
        </authorList>
    </citation>
    <scope>NUCLEOTIDE SEQUENCE [LARGE SCALE GENOMIC DNA]</scope>
    <source>
        <strain evidence="2 3">DSM 45456</strain>
    </source>
</reference>
<keyword evidence="3" id="KW-1185">Reference proteome</keyword>
<evidence type="ECO:0000313" key="2">
    <source>
        <dbReference type="EMBL" id="TQM81760.1"/>
    </source>
</evidence>